<gene>
    <name evidence="4" type="ORF">PCON_11643</name>
</gene>
<dbReference type="PANTHER" id="PTHR13561">
    <property type="entry name" value="DNA REPLICATION REGULATOR DPB11-RELATED"/>
    <property type="match status" value="1"/>
</dbReference>
<dbReference type="InterPro" id="IPR036420">
    <property type="entry name" value="BRCT_dom_sf"/>
</dbReference>
<keyword evidence="5" id="KW-1185">Reference proteome</keyword>
<protein>
    <submittedName>
        <fullName evidence="4">Similar to S-M checkpoint control protein rad4 acc. no. P32372</fullName>
    </submittedName>
</protein>
<feature type="compositionally biased region" description="Basic and acidic residues" evidence="2">
    <location>
        <begin position="271"/>
        <end position="285"/>
    </location>
</feature>
<feature type="domain" description="BRCT" evidence="3">
    <location>
        <begin position="426"/>
        <end position="492"/>
    </location>
</feature>
<evidence type="ECO:0000256" key="2">
    <source>
        <dbReference type="SAM" id="MobiDB-lite"/>
    </source>
</evidence>
<dbReference type="GO" id="GO:0007095">
    <property type="term" value="P:mitotic G2 DNA damage checkpoint signaling"/>
    <property type="evidence" value="ECO:0007669"/>
    <property type="project" value="TreeGrafter"/>
</dbReference>
<feature type="compositionally biased region" description="Basic and acidic residues" evidence="2">
    <location>
        <begin position="853"/>
        <end position="865"/>
    </location>
</feature>
<dbReference type="GO" id="GO:0033314">
    <property type="term" value="P:mitotic DNA replication checkpoint signaling"/>
    <property type="evidence" value="ECO:0007669"/>
    <property type="project" value="TreeGrafter"/>
</dbReference>
<feature type="compositionally biased region" description="Polar residues" evidence="2">
    <location>
        <begin position="651"/>
        <end position="660"/>
    </location>
</feature>
<feature type="region of interest" description="Disordered" evidence="2">
    <location>
        <begin position="651"/>
        <end position="707"/>
    </location>
</feature>
<dbReference type="CDD" id="cd18433">
    <property type="entry name" value="BRCT_Rad4_rpt3"/>
    <property type="match status" value="1"/>
</dbReference>
<feature type="region of interest" description="Disordered" evidence="2">
    <location>
        <begin position="215"/>
        <end position="298"/>
    </location>
</feature>
<dbReference type="InterPro" id="IPR059215">
    <property type="entry name" value="BRCT2_TopBP1-like"/>
</dbReference>
<feature type="compositionally biased region" description="Acidic residues" evidence="2">
    <location>
        <begin position="665"/>
        <end position="677"/>
    </location>
</feature>
<dbReference type="InterPro" id="IPR001357">
    <property type="entry name" value="BRCT_dom"/>
</dbReference>
<organism evidence="4 5">
    <name type="scientific">Pyronema omphalodes (strain CBS 100304)</name>
    <name type="common">Pyronema confluens</name>
    <dbReference type="NCBI Taxonomy" id="1076935"/>
    <lineage>
        <taxon>Eukaryota</taxon>
        <taxon>Fungi</taxon>
        <taxon>Dikarya</taxon>
        <taxon>Ascomycota</taxon>
        <taxon>Pezizomycotina</taxon>
        <taxon>Pezizomycetes</taxon>
        <taxon>Pezizales</taxon>
        <taxon>Pyronemataceae</taxon>
        <taxon>Pyronema</taxon>
    </lineage>
</organism>
<evidence type="ECO:0000256" key="1">
    <source>
        <dbReference type="ARBA" id="ARBA00022737"/>
    </source>
</evidence>
<dbReference type="EMBL" id="HF935675">
    <property type="protein sequence ID" value="CCX12049.1"/>
    <property type="molecule type" value="Genomic_DNA"/>
</dbReference>
<feature type="domain" description="BRCT" evidence="3">
    <location>
        <begin position="103"/>
        <end position="192"/>
    </location>
</feature>
<dbReference type="STRING" id="1076935.U4LI90"/>
<name>U4LI90_PYROM</name>
<dbReference type="PANTHER" id="PTHR13561:SF20">
    <property type="entry name" value="DNA TOPOISOMERASE 2-BINDING PROTEIN 1"/>
    <property type="match status" value="1"/>
</dbReference>
<evidence type="ECO:0000259" key="3">
    <source>
        <dbReference type="PROSITE" id="PS50172"/>
    </source>
</evidence>
<dbReference type="SUPFAM" id="SSF52113">
    <property type="entry name" value="BRCT domain"/>
    <property type="match status" value="4"/>
</dbReference>
<dbReference type="GO" id="GO:0006270">
    <property type="term" value="P:DNA replication initiation"/>
    <property type="evidence" value="ECO:0007669"/>
    <property type="project" value="TreeGrafter"/>
</dbReference>
<feature type="region of interest" description="Disordered" evidence="2">
    <location>
        <begin position="796"/>
        <end position="928"/>
    </location>
</feature>
<dbReference type="SMART" id="SM00292">
    <property type="entry name" value="BRCT"/>
    <property type="match status" value="4"/>
</dbReference>
<reference evidence="4 5" key="1">
    <citation type="journal article" date="2013" name="PLoS Genet.">
        <title>The genome and development-dependent transcriptomes of Pyronema confluens: a window into fungal evolution.</title>
        <authorList>
            <person name="Traeger S."/>
            <person name="Altegoer F."/>
            <person name="Freitag M."/>
            <person name="Gabaldon T."/>
            <person name="Kempken F."/>
            <person name="Kumar A."/>
            <person name="Marcet-Houben M."/>
            <person name="Poggeler S."/>
            <person name="Stajich J.E."/>
            <person name="Nowrousian M."/>
        </authorList>
    </citation>
    <scope>NUCLEOTIDE SEQUENCE [LARGE SCALE GENOMIC DNA]</scope>
    <source>
        <strain evidence="5">CBS 100304</strain>
        <tissue evidence="4">Vegetative mycelium</tissue>
    </source>
</reference>
<dbReference type="AlphaFoldDB" id="U4LI90"/>
<sequence>MAEEAAMRASYPLHGFVICCTSVEMDERVEIQSRCGRMGAEHVLDLTSEVTHLICGDLFSPKYRYVAKNREDVKVMSTKWINSIYRAWIAGDDIDTAYYEKQYRFPVLYGLNISVTGIPDVFERERISETCQSESATYSPDLTADVNILIAAAPTGKKYQFARQRKIKVVVPQWLSDSMERGMALDESLYDPRLPPDQIGKNAKPTKSVQAEVIAGAGKRKVRKSTQDKLGGQSQSLWDDIMGQAASAKPAKQDEWADTKNAPMDVEEDAVPEKRRGSADAHRLQSGDGAPHSPIKKRKSGGMFVNTCFWMWGFDTGQMAALKAAIMPHDGTIVNSLEQLATTTEFSWKMVVVPRAKVIKECPVIPEDTTMVTEWWLESCLIHQKFVTPTGDFTTMPIEKFEIPDMKGMDISITRFQGVDLLYYPRLIKLLGATFQEIMHKKCKLLITENTHSTESDKITFAHRQNIPVVTGEWLVECLKQNQKLPYEAYRVFPPGEKQLLGDIFRAEKRKAETDLRPESPKKPSTPVPAKKLPGLPSALPSNAFAGSIFSGSSKFLKGKCLYFPETLNDHDKMVSFVKQCGAEVLDIFDKFAIVTHFVCSKDLYDPQHPNKELQRAHDSPSCIIISPEWLYKMKAAGKLLPEDEFIWTPESTENLTKKNPTGEDPPEDNPPEEEESALVLPEPLPETGLMPPPRRRSGTLTTTETSVSVEEMSDRAGGTVLSATETTTTTTHVITVDPNLAAMFTTSPNSSFTPLTSGSGDPAPEANITSSNLSEISTMLSKFPKAQLAAAIAAPAPRGQRKLQGRATGTRQRVFSRTPSGASMTGDSQPPPVMTTSGLSSLSTISGSQDMAEEKGKQVAKDAETQASQALGYNHEEIAMEKREMRKRLDKNAVVETPAKTTRAAPKRGKAAESQQTPARRSARKKD</sequence>
<proteinExistence type="predicted"/>
<dbReference type="Proteomes" id="UP000018144">
    <property type="component" value="Unassembled WGS sequence"/>
</dbReference>
<feature type="compositionally biased region" description="Low complexity" evidence="2">
    <location>
        <begin position="836"/>
        <end position="849"/>
    </location>
</feature>
<dbReference type="Pfam" id="PF00533">
    <property type="entry name" value="BRCT"/>
    <property type="match status" value="1"/>
</dbReference>
<feature type="compositionally biased region" description="Basic and acidic residues" evidence="2">
    <location>
        <begin position="511"/>
        <end position="522"/>
    </location>
</feature>
<feature type="domain" description="BRCT" evidence="3">
    <location>
        <begin position="545"/>
        <end position="648"/>
    </location>
</feature>
<dbReference type="Pfam" id="PF12738">
    <property type="entry name" value="PTCB-BRCT"/>
    <property type="match status" value="2"/>
</dbReference>
<accession>U4LI90</accession>
<keyword evidence="1" id="KW-0677">Repeat</keyword>
<dbReference type="eggNOG" id="KOG1929">
    <property type="taxonomic scope" value="Eukaryota"/>
</dbReference>
<dbReference type="PROSITE" id="PS50172">
    <property type="entry name" value="BRCT"/>
    <property type="match status" value="4"/>
</dbReference>
<feature type="compositionally biased region" description="Basic and acidic residues" evidence="2">
    <location>
        <begin position="875"/>
        <end position="885"/>
    </location>
</feature>
<feature type="domain" description="BRCT" evidence="3">
    <location>
        <begin position="8"/>
        <end position="81"/>
    </location>
</feature>
<dbReference type="Gene3D" id="3.40.50.10190">
    <property type="entry name" value="BRCT domain"/>
    <property type="match status" value="5"/>
</dbReference>
<evidence type="ECO:0000313" key="5">
    <source>
        <dbReference type="Proteomes" id="UP000018144"/>
    </source>
</evidence>
<dbReference type="CDD" id="cd17731">
    <property type="entry name" value="BRCT_TopBP1_rpt2_like"/>
    <property type="match status" value="1"/>
</dbReference>
<feature type="region of interest" description="Disordered" evidence="2">
    <location>
        <begin position="511"/>
        <end position="532"/>
    </location>
</feature>
<evidence type="ECO:0000313" key="4">
    <source>
        <dbReference type="EMBL" id="CCX12049.1"/>
    </source>
</evidence>
<dbReference type="CDD" id="cd17723">
    <property type="entry name" value="BRCT_Rad4_rpt4"/>
    <property type="match status" value="1"/>
</dbReference>
<dbReference type="OrthoDB" id="251770at2759"/>
<feature type="compositionally biased region" description="Polar residues" evidence="2">
    <location>
        <begin position="808"/>
        <end position="829"/>
    </location>
</feature>